<sequence>MNLNVLSIHAAYLLLDGDAVGETNDRFNRSGGYPDKSHDGSRDYRGRSGRGGFRGRGDRGGFGRGRGRGRGRGGGRHDGDF</sequence>
<evidence type="ECO:0000256" key="1">
    <source>
        <dbReference type="SAM" id="MobiDB-lite"/>
    </source>
</evidence>
<reference evidence="2 3" key="1">
    <citation type="submission" date="2018-11" db="EMBL/GenBank/DDBJ databases">
        <authorList>
            <consortium name="Pathogen Informatics"/>
        </authorList>
    </citation>
    <scope>NUCLEOTIDE SEQUENCE [LARGE SCALE GENOMIC DNA]</scope>
</reference>
<dbReference type="EMBL" id="UYYB01017075">
    <property type="protein sequence ID" value="VDM70665.1"/>
    <property type="molecule type" value="Genomic_DNA"/>
</dbReference>
<evidence type="ECO:0000313" key="3">
    <source>
        <dbReference type="Proteomes" id="UP000270094"/>
    </source>
</evidence>
<dbReference type="Proteomes" id="UP000270094">
    <property type="component" value="Unassembled WGS sequence"/>
</dbReference>
<name>A0A3P7KHU5_STRVU</name>
<evidence type="ECO:0000313" key="2">
    <source>
        <dbReference type="EMBL" id="VDM70665.1"/>
    </source>
</evidence>
<proteinExistence type="predicted"/>
<feature type="compositionally biased region" description="Basic and acidic residues" evidence="1">
    <location>
        <begin position="35"/>
        <end position="46"/>
    </location>
</feature>
<gene>
    <name evidence="2" type="ORF">SVUK_LOCUS5663</name>
</gene>
<feature type="region of interest" description="Disordered" evidence="1">
    <location>
        <begin position="23"/>
        <end position="81"/>
    </location>
</feature>
<organism evidence="2 3">
    <name type="scientific">Strongylus vulgaris</name>
    <name type="common">Blood worm</name>
    <dbReference type="NCBI Taxonomy" id="40348"/>
    <lineage>
        <taxon>Eukaryota</taxon>
        <taxon>Metazoa</taxon>
        <taxon>Ecdysozoa</taxon>
        <taxon>Nematoda</taxon>
        <taxon>Chromadorea</taxon>
        <taxon>Rhabditida</taxon>
        <taxon>Rhabditina</taxon>
        <taxon>Rhabditomorpha</taxon>
        <taxon>Strongyloidea</taxon>
        <taxon>Strongylidae</taxon>
        <taxon>Strongylus</taxon>
    </lineage>
</organism>
<dbReference type="AlphaFoldDB" id="A0A3P7KHU5"/>
<keyword evidence="3" id="KW-1185">Reference proteome</keyword>
<protein>
    <submittedName>
        <fullName evidence="2">Uncharacterized protein</fullName>
    </submittedName>
</protein>
<feature type="compositionally biased region" description="Basic residues" evidence="1">
    <location>
        <begin position="65"/>
        <end position="74"/>
    </location>
</feature>
<accession>A0A3P7KHU5</accession>